<feature type="compositionally biased region" description="Low complexity" evidence="2">
    <location>
        <begin position="130"/>
        <end position="147"/>
    </location>
</feature>
<dbReference type="PANTHER" id="PTHR23159:SF60">
    <property type="entry name" value="SPINDLE ASSEMBLY ABNORMAL PROTEIN 4"/>
    <property type="match status" value="1"/>
</dbReference>
<comment type="caution">
    <text evidence="3">The sequence shown here is derived from an EMBL/GenBank/DDBJ whole genome shotgun (WGS) entry which is preliminary data.</text>
</comment>
<evidence type="ECO:0000256" key="1">
    <source>
        <dbReference type="SAM" id="Coils"/>
    </source>
</evidence>
<feature type="compositionally biased region" description="Low complexity" evidence="2">
    <location>
        <begin position="200"/>
        <end position="218"/>
    </location>
</feature>
<evidence type="ECO:0000313" key="3">
    <source>
        <dbReference type="EMBL" id="KAK2961234.1"/>
    </source>
</evidence>
<dbReference type="Proteomes" id="UP001281761">
    <property type="component" value="Unassembled WGS sequence"/>
</dbReference>
<feature type="compositionally biased region" description="Polar residues" evidence="2">
    <location>
        <begin position="68"/>
        <end position="81"/>
    </location>
</feature>
<accession>A0ABQ9YC98</accession>
<feature type="coiled-coil region" evidence="1">
    <location>
        <begin position="403"/>
        <end position="476"/>
    </location>
</feature>
<keyword evidence="1" id="KW-0175">Coiled coil</keyword>
<name>A0ABQ9YC98_9EUKA</name>
<feature type="compositionally biased region" description="Polar residues" evidence="2">
    <location>
        <begin position="43"/>
        <end position="55"/>
    </location>
</feature>
<feature type="compositionally biased region" description="Low complexity" evidence="2">
    <location>
        <begin position="300"/>
        <end position="310"/>
    </location>
</feature>
<dbReference type="EMBL" id="JARBJD010000017">
    <property type="protein sequence ID" value="KAK2961234.1"/>
    <property type="molecule type" value="Genomic_DNA"/>
</dbReference>
<keyword evidence="4" id="KW-1185">Reference proteome</keyword>
<feature type="coiled-coil region" evidence="1">
    <location>
        <begin position="816"/>
        <end position="843"/>
    </location>
</feature>
<dbReference type="Gene3D" id="1.10.287.1490">
    <property type="match status" value="1"/>
</dbReference>
<feature type="compositionally biased region" description="Polar residues" evidence="2">
    <location>
        <begin position="280"/>
        <end position="289"/>
    </location>
</feature>
<feature type="region of interest" description="Disordered" evidence="2">
    <location>
        <begin position="622"/>
        <end position="646"/>
    </location>
</feature>
<protein>
    <submittedName>
        <fullName evidence="3">Uncharacterized protein</fullName>
    </submittedName>
</protein>
<feature type="compositionally biased region" description="Basic and acidic residues" evidence="2">
    <location>
        <begin position="330"/>
        <end position="339"/>
    </location>
</feature>
<feature type="region of interest" description="Disordered" evidence="2">
    <location>
        <begin position="30"/>
        <end position="339"/>
    </location>
</feature>
<gene>
    <name evidence="3" type="ORF">BLNAU_3680</name>
</gene>
<organism evidence="3 4">
    <name type="scientific">Blattamonas nauphoetae</name>
    <dbReference type="NCBI Taxonomy" id="2049346"/>
    <lineage>
        <taxon>Eukaryota</taxon>
        <taxon>Metamonada</taxon>
        <taxon>Preaxostyla</taxon>
        <taxon>Oxymonadida</taxon>
        <taxon>Blattamonas</taxon>
    </lineage>
</organism>
<feature type="compositionally biased region" description="Basic and acidic residues" evidence="2">
    <location>
        <begin position="670"/>
        <end position="707"/>
    </location>
</feature>
<reference evidence="3 4" key="1">
    <citation type="journal article" date="2022" name="bioRxiv">
        <title>Genomics of Preaxostyla Flagellates Illuminates Evolutionary Transitions and the Path Towards Mitochondrial Loss.</title>
        <authorList>
            <person name="Novak L.V.F."/>
            <person name="Treitli S.C."/>
            <person name="Pyrih J."/>
            <person name="Halakuc P."/>
            <person name="Pipaliya S.V."/>
            <person name="Vacek V."/>
            <person name="Brzon O."/>
            <person name="Soukal P."/>
            <person name="Eme L."/>
            <person name="Dacks J.B."/>
            <person name="Karnkowska A."/>
            <person name="Elias M."/>
            <person name="Hampl V."/>
        </authorList>
    </citation>
    <scope>NUCLEOTIDE SEQUENCE [LARGE SCALE GENOMIC DNA]</scope>
    <source>
        <strain evidence="3">NAU3</strain>
        <tissue evidence="3">Gut</tissue>
    </source>
</reference>
<feature type="compositionally biased region" description="Polar residues" evidence="2">
    <location>
        <begin position="219"/>
        <end position="233"/>
    </location>
</feature>
<feature type="compositionally biased region" description="Polar residues" evidence="2">
    <location>
        <begin position="765"/>
        <end position="797"/>
    </location>
</feature>
<evidence type="ECO:0000313" key="4">
    <source>
        <dbReference type="Proteomes" id="UP001281761"/>
    </source>
</evidence>
<feature type="compositionally biased region" description="Basic residues" evidence="2">
    <location>
        <begin position="94"/>
        <end position="104"/>
    </location>
</feature>
<evidence type="ECO:0000256" key="2">
    <source>
        <dbReference type="SAM" id="MobiDB-lite"/>
    </source>
</evidence>
<dbReference type="PANTHER" id="PTHR23159">
    <property type="entry name" value="CENTROSOMAL PROTEIN 2"/>
    <property type="match status" value="1"/>
</dbReference>
<feature type="compositionally biased region" description="Basic and acidic residues" evidence="2">
    <location>
        <begin position="178"/>
        <end position="190"/>
    </location>
</feature>
<sequence>MHCLTRSAEMAFLDTTDFYDHDLDEVASLSSLRQPQDTDSRPKNSSFSSTVSYFRTHNPEPKTVSFRLPTSHQINESSSQIPPDAQYSDEPEKKKRKKKKKKKIILVPVGQSPHSQTSSHHSSHSEKVLPLSAPHSSSTSKSPYPSSRNDNKPFSIQPRPFQPSSFEDDFLPGLTRSESPHNDIRQERPHPSSNSRDFPQQNRLSSTSSLNTSLQQSTETRPSTQSDGNNTYLASLPSLDDTPPSHHNTHPESIPIQPSPLLESQSRYVRASVRARYPPDTSNDDNGSLVSDPHRPYVPSSFSSQSVSPAESHKAMSRSSSWTREQPLSKSRERLEEKENIEIAQLRSMIAKMKNEIQEKDHAIRQKDNELNETKQRHLDTVSQLEDSLNTLRIGANLDKGNLSKATSQIESLQSELKSAVAEKETLARRLGTVEKETEALRDQLDQQRRTLETTLRQTQEEKDAAFEKAKRLQELNSTDEREREYLLTERARLTQDKKAAEEMLDKMHVAEEQWKRRVDKLQRGKDDAEQALERKSQEAARLQEMVKGLESQREESKRILKEARDAQWRVEEDLKKERRRCKERENELSEKESRIDDLKEKVSTALQLKLEVERSLDAEKDRVESLKADKEKAESELEHTQYEVSRVRSDLKVAEEELRRKEKEISRLRDEVAENEEKLLRTRRPERSDFDRDRFRERPREKDRYSEFSTPFAYQERQTDRNGDRAADDRASVSSRSTVRSHDYTTHSAQPSALGAEREDPYRSTATLDTRSVRSEGNTQQMSDGDRSSAITNKQQLVAQLKGELARIPSNAKAKPRQRERAEEIEQQLASLEREITLLKRGR</sequence>
<feature type="region of interest" description="Disordered" evidence="2">
    <location>
        <begin position="670"/>
        <end position="797"/>
    </location>
</feature>
<proteinExistence type="predicted"/>
<feature type="compositionally biased region" description="Polar residues" evidence="2">
    <location>
        <begin position="317"/>
        <end position="329"/>
    </location>
</feature>
<feature type="compositionally biased region" description="Basic and acidic residues" evidence="2">
    <location>
        <begin position="718"/>
        <end position="732"/>
    </location>
</feature>